<dbReference type="GO" id="GO:0016705">
    <property type="term" value="F:oxidoreductase activity, acting on paired donors, with incorporation or reduction of molecular oxygen"/>
    <property type="evidence" value="ECO:0007669"/>
    <property type="project" value="InterPro"/>
</dbReference>
<feature type="binding site" description="axial binding residue" evidence="9">
    <location>
        <position position="444"/>
    </location>
    <ligand>
        <name>heme</name>
        <dbReference type="ChEBI" id="CHEBI:30413"/>
    </ligand>
    <ligandPart>
        <name>Fe</name>
        <dbReference type="ChEBI" id="CHEBI:18248"/>
    </ligandPart>
</feature>
<evidence type="ECO:0000256" key="2">
    <source>
        <dbReference type="ARBA" id="ARBA00005179"/>
    </source>
</evidence>
<dbReference type="InterPro" id="IPR036396">
    <property type="entry name" value="Cyt_P450_sf"/>
</dbReference>
<name>A0A9W9AGW6_9AGAR</name>
<accession>A0A9W9AGW6</accession>
<keyword evidence="12" id="KW-1185">Reference proteome</keyword>
<comment type="similarity">
    <text evidence="3 10">Belongs to the cytochrome P450 family.</text>
</comment>
<gene>
    <name evidence="11" type="ORF">J3R30DRAFT_3700115</name>
</gene>
<dbReference type="PANTHER" id="PTHR46300:SF7">
    <property type="entry name" value="P450, PUTATIVE (EUROFUNG)-RELATED"/>
    <property type="match status" value="1"/>
</dbReference>
<comment type="pathway">
    <text evidence="2">Secondary metabolite biosynthesis.</text>
</comment>
<keyword evidence="5 9" id="KW-0479">Metal-binding</keyword>
<dbReference type="CDD" id="cd11065">
    <property type="entry name" value="CYP64-like"/>
    <property type="match status" value="1"/>
</dbReference>
<evidence type="ECO:0000256" key="1">
    <source>
        <dbReference type="ARBA" id="ARBA00001971"/>
    </source>
</evidence>
<reference evidence="11" key="1">
    <citation type="submission" date="2022-08" db="EMBL/GenBank/DDBJ databases">
        <title>A Global Phylogenomic Analysis of the Shiitake Genus Lentinula.</title>
        <authorList>
            <consortium name="DOE Joint Genome Institute"/>
            <person name="Sierra-Patev S."/>
            <person name="Min B."/>
            <person name="Naranjo-Ortiz M."/>
            <person name="Looney B."/>
            <person name="Konkel Z."/>
            <person name="Slot J.C."/>
            <person name="Sakamoto Y."/>
            <person name="Steenwyk J.L."/>
            <person name="Rokas A."/>
            <person name="Carro J."/>
            <person name="Camarero S."/>
            <person name="Ferreira P."/>
            <person name="Molpeceres G."/>
            <person name="Ruiz-Duenas F.J."/>
            <person name="Serrano A."/>
            <person name="Henrissat B."/>
            <person name="Drula E."/>
            <person name="Hughes K.W."/>
            <person name="Mata J.L."/>
            <person name="Ishikawa N.K."/>
            <person name="Vargas-Isla R."/>
            <person name="Ushijima S."/>
            <person name="Smith C.A."/>
            <person name="Ahrendt S."/>
            <person name="Andreopoulos W."/>
            <person name="He G."/>
            <person name="Labutti K."/>
            <person name="Lipzen A."/>
            <person name="Ng V."/>
            <person name="Riley R."/>
            <person name="Sandor L."/>
            <person name="Barry K."/>
            <person name="Martinez A.T."/>
            <person name="Xiao Y."/>
            <person name="Gibbons J.G."/>
            <person name="Terashima K."/>
            <person name="Grigoriev I.V."/>
            <person name="Hibbett D.S."/>
        </authorList>
    </citation>
    <scope>NUCLEOTIDE SEQUENCE</scope>
    <source>
        <strain evidence="11">JLM2183</strain>
    </source>
</reference>
<dbReference type="InterPro" id="IPR017972">
    <property type="entry name" value="Cyt_P450_CS"/>
</dbReference>
<keyword evidence="8 10" id="KW-0503">Monooxygenase</keyword>
<dbReference type="InterPro" id="IPR001128">
    <property type="entry name" value="Cyt_P450"/>
</dbReference>
<sequence length="514" mass="57251">MTYATITTIALFLLPFTVLYLLRWARSSRQHPLPPGPKKLPILDNLFHIPNGNRVFIWLEYAEMCMKYKSDIIHLSALGTSIVVLNSAKIVSDLLENRSAIYSSRPPAVMLGELMGWGSSAVFRPNDDLWKAQRKIMNQALPPSDPQRFHHKELSASHDLLRVLWHSDDVMKSLQTWAAMFIMDITYGLSGEEAEPYIPMGMAAVQSMGIGGTPGAFFVDQIPILKYIPEWFPGASFKRKAKEWSDLRIKMTECIFNVTKHKVTMGTASPSLASAALEEMDHDQHLARQEEVIKITSVTAFSGGADTPVSMLGEFILAMLANPAIQVKAHHQLDRILSPGELPTFRDTASLPYITAIVRETLRYSPAAPLAFPHQLIQDDIYAGYFVPKNSIVLANVWSILHNEEDYPKPHSFNPSRFLNAEGKINPEIKDPAIAAFGFGRRVCPGKLIAVDLLWIAIASILACYSIEPELDDEGQPGKPSAISQPGPTMLSHPQPFKCRFIPRSKDLIISLTL</sequence>
<comment type="cofactor">
    <cofactor evidence="1 9">
        <name>heme</name>
        <dbReference type="ChEBI" id="CHEBI:30413"/>
    </cofactor>
</comment>
<dbReference type="PRINTS" id="PR00463">
    <property type="entry name" value="EP450I"/>
</dbReference>
<dbReference type="AlphaFoldDB" id="A0A9W9AGW6"/>
<evidence type="ECO:0000313" key="12">
    <source>
        <dbReference type="Proteomes" id="UP001150266"/>
    </source>
</evidence>
<keyword evidence="4 9" id="KW-0349">Heme</keyword>
<dbReference type="Proteomes" id="UP001150266">
    <property type="component" value="Unassembled WGS sequence"/>
</dbReference>
<dbReference type="Pfam" id="PF00067">
    <property type="entry name" value="p450"/>
    <property type="match status" value="1"/>
</dbReference>
<proteinExistence type="inferred from homology"/>
<dbReference type="GO" id="GO:0004497">
    <property type="term" value="F:monooxygenase activity"/>
    <property type="evidence" value="ECO:0007669"/>
    <property type="project" value="UniProtKB-KW"/>
</dbReference>
<dbReference type="PROSITE" id="PS00086">
    <property type="entry name" value="CYTOCHROME_P450"/>
    <property type="match status" value="1"/>
</dbReference>
<keyword evidence="6 10" id="KW-0560">Oxidoreductase</keyword>
<evidence type="ECO:0000256" key="10">
    <source>
        <dbReference type="RuleBase" id="RU000461"/>
    </source>
</evidence>
<evidence type="ECO:0000256" key="7">
    <source>
        <dbReference type="ARBA" id="ARBA00023004"/>
    </source>
</evidence>
<dbReference type="EMBL" id="JAOTPV010000005">
    <property type="protein sequence ID" value="KAJ4482566.1"/>
    <property type="molecule type" value="Genomic_DNA"/>
</dbReference>
<dbReference type="Gene3D" id="1.10.630.10">
    <property type="entry name" value="Cytochrome P450"/>
    <property type="match status" value="1"/>
</dbReference>
<evidence type="ECO:0000256" key="6">
    <source>
        <dbReference type="ARBA" id="ARBA00023002"/>
    </source>
</evidence>
<evidence type="ECO:0000313" key="11">
    <source>
        <dbReference type="EMBL" id="KAJ4482566.1"/>
    </source>
</evidence>
<dbReference type="GO" id="GO:0020037">
    <property type="term" value="F:heme binding"/>
    <property type="evidence" value="ECO:0007669"/>
    <property type="project" value="InterPro"/>
</dbReference>
<comment type="caution">
    <text evidence="11">The sequence shown here is derived from an EMBL/GenBank/DDBJ whole genome shotgun (WGS) entry which is preliminary data.</text>
</comment>
<evidence type="ECO:0000256" key="4">
    <source>
        <dbReference type="ARBA" id="ARBA00022617"/>
    </source>
</evidence>
<keyword evidence="7 9" id="KW-0408">Iron</keyword>
<evidence type="ECO:0000256" key="5">
    <source>
        <dbReference type="ARBA" id="ARBA00022723"/>
    </source>
</evidence>
<dbReference type="GO" id="GO:0005506">
    <property type="term" value="F:iron ion binding"/>
    <property type="evidence" value="ECO:0007669"/>
    <property type="project" value="InterPro"/>
</dbReference>
<dbReference type="InterPro" id="IPR050364">
    <property type="entry name" value="Cytochrome_P450_fung"/>
</dbReference>
<protein>
    <submittedName>
        <fullName evidence="11">Cytochrome P450</fullName>
    </submittedName>
</protein>
<evidence type="ECO:0000256" key="3">
    <source>
        <dbReference type="ARBA" id="ARBA00010617"/>
    </source>
</evidence>
<evidence type="ECO:0000256" key="9">
    <source>
        <dbReference type="PIRSR" id="PIRSR602401-1"/>
    </source>
</evidence>
<dbReference type="InterPro" id="IPR002401">
    <property type="entry name" value="Cyt_P450_E_grp-I"/>
</dbReference>
<evidence type="ECO:0000256" key="8">
    <source>
        <dbReference type="ARBA" id="ARBA00023033"/>
    </source>
</evidence>
<dbReference type="OrthoDB" id="2789670at2759"/>
<dbReference type="PANTHER" id="PTHR46300">
    <property type="entry name" value="P450, PUTATIVE (EUROFUNG)-RELATED-RELATED"/>
    <property type="match status" value="1"/>
</dbReference>
<dbReference type="SUPFAM" id="SSF48264">
    <property type="entry name" value="Cytochrome P450"/>
    <property type="match status" value="1"/>
</dbReference>
<organism evidence="11 12">
    <name type="scientific">Lentinula aciculospora</name>
    <dbReference type="NCBI Taxonomy" id="153920"/>
    <lineage>
        <taxon>Eukaryota</taxon>
        <taxon>Fungi</taxon>
        <taxon>Dikarya</taxon>
        <taxon>Basidiomycota</taxon>
        <taxon>Agaricomycotina</taxon>
        <taxon>Agaricomycetes</taxon>
        <taxon>Agaricomycetidae</taxon>
        <taxon>Agaricales</taxon>
        <taxon>Marasmiineae</taxon>
        <taxon>Omphalotaceae</taxon>
        <taxon>Lentinula</taxon>
    </lineage>
</organism>